<name>A0A1G6HKN6_9ACTN</name>
<keyword evidence="4" id="KW-1185">Reference proteome</keyword>
<feature type="region of interest" description="Disordered" evidence="1">
    <location>
        <begin position="1"/>
        <end position="24"/>
    </location>
</feature>
<feature type="transmembrane region" description="Helical" evidence="2">
    <location>
        <begin position="97"/>
        <end position="120"/>
    </location>
</feature>
<dbReference type="EMBL" id="FMYF01000011">
    <property type="protein sequence ID" value="SDB94867.1"/>
    <property type="molecule type" value="Genomic_DNA"/>
</dbReference>
<feature type="transmembrane region" description="Helical" evidence="2">
    <location>
        <begin position="58"/>
        <end position="85"/>
    </location>
</feature>
<evidence type="ECO:0000313" key="3">
    <source>
        <dbReference type="EMBL" id="SDB94867.1"/>
    </source>
</evidence>
<evidence type="ECO:0000256" key="2">
    <source>
        <dbReference type="SAM" id="Phobius"/>
    </source>
</evidence>
<keyword evidence="2" id="KW-0472">Membrane</keyword>
<proteinExistence type="predicted"/>
<feature type="transmembrane region" description="Helical" evidence="2">
    <location>
        <begin position="33"/>
        <end position="52"/>
    </location>
</feature>
<gene>
    <name evidence="3" type="ORF">GA0111570_11150</name>
</gene>
<sequence>MDTTTAPASGPPTPVGASASLDTARRPSRWRTAWASIRAAIGALLGLVPHVMHHIGILAGAALLTGVFGNTVLYAAGLLLSIPLLNRLRKRFGTWKAPAIGVAVFTAMFLLSALIIGPAINRAGTGPAPQTPLPATSTPADHEAHHGG</sequence>
<evidence type="ECO:0000256" key="1">
    <source>
        <dbReference type="SAM" id="MobiDB-lite"/>
    </source>
</evidence>
<keyword evidence="2" id="KW-0812">Transmembrane</keyword>
<keyword evidence="2" id="KW-1133">Transmembrane helix</keyword>
<accession>A0A1G6HKN6</accession>
<reference evidence="3 4" key="1">
    <citation type="submission" date="2016-06" db="EMBL/GenBank/DDBJ databases">
        <authorList>
            <person name="Olsen C.W."/>
            <person name="Carey S."/>
            <person name="Hinshaw L."/>
            <person name="Karasin A.I."/>
        </authorList>
    </citation>
    <scope>NUCLEOTIDE SEQUENCE [LARGE SCALE GENOMIC DNA]</scope>
    <source>
        <strain evidence="3 4">LZ-22</strain>
    </source>
</reference>
<dbReference type="AlphaFoldDB" id="A0A1G6HKN6"/>
<dbReference type="RefSeq" id="WP_217634187.1">
    <property type="nucleotide sequence ID" value="NZ_FMYF01000011.1"/>
</dbReference>
<dbReference type="Proteomes" id="UP000199086">
    <property type="component" value="Unassembled WGS sequence"/>
</dbReference>
<feature type="region of interest" description="Disordered" evidence="1">
    <location>
        <begin position="126"/>
        <end position="148"/>
    </location>
</feature>
<organism evidence="3 4">
    <name type="scientific">Raineyella antarctica</name>
    <dbReference type="NCBI Taxonomy" id="1577474"/>
    <lineage>
        <taxon>Bacteria</taxon>
        <taxon>Bacillati</taxon>
        <taxon>Actinomycetota</taxon>
        <taxon>Actinomycetes</taxon>
        <taxon>Propionibacteriales</taxon>
        <taxon>Propionibacteriaceae</taxon>
        <taxon>Raineyella</taxon>
    </lineage>
</organism>
<protein>
    <submittedName>
        <fullName evidence="3">Uncharacterized protein</fullName>
    </submittedName>
</protein>
<evidence type="ECO:0000313" key="4">
    <source>
        <dbReference type="Proteomes" id="UP000199086"/>
    </source>
</evidence>